<dbReference type="Gene3D" id="1.10.630.10">
    <property type="entry name" value="Cytochrome P450"/>
    <property type="match status" value="1"/>
</dbReference>
<keyword evidence="10" id="KW-1185">Reference proteome</keyword>
<keyword evidence="5 7" id="KW-0408">Iron</keyword>
<dbReference type="AlphaFoldDB" id="A0A8K0WJK9"/>
<evidence type="ECO:0000256" key="2">
    <source>
        <dbReference type="ARBA" id="ARBA00004685"/>
    </source>
</evidence>
<dbReference type="GO" id="GO:0020037">
    <property type="term" value="F:heme binding"/>
    <property type="evidence" value="ECO:0007669"/>
    <property type="project" value="InterPro"/>
</dbReference>
<reference evidence="9" key="1">
    <citation type="journal article" date="2021" name="Nat. Commun.">
        <title>Genetic determinants of endophytism in the Arabidopsis root mycobiome.</title>
        <authorList>
            <person name="Mesny F."/>
            <person name="Miyauchi S."/>
            <person name="Thiergart T."/>
            <person name="Pickel B."/>
            <person name="Atanasova L."/>
            <person name="Karlsson M."/>
            <person name="Huettel B."/>
            <person name="Barry K.W."/>
            <person name="Haridas S."/>
            <person name="Chen C."/>
            <person name="Bauer D."/>
            <person name="Andreopoulos W."/>
            <person name="Pangilinan J."/>
            <person name="LaButti K."/>
            <person name="Riley R."/>
            <person name="Lipzen A."/>
            <person name="Clum A."/>
            <person name="Drula E."/>
            <person name="Henrissat B."/>
            <person name="Kohler A."/>
            <person name="Grigoriev I.V."/>
            <person name="Martin F.M."/>
            <person name="Hacquard S."/>
        </authorList>
    </citation>
    <scope>NUCLEOTIDE SEQUENCE</scope>
    <source>
        <strain evidence="9">MPI-CAGE-CH-0235</strain>
    </source>
</reference>
<dbReference type="InterPro" id="IPR002403">
    <property type="entry name" value="Cyt_P450_E_grp-IV"/>
</dbReference>
<protein>
    <submittedName>
        <fullName evidence="9">Cytochrome P450</fullName>
    </submittedName>
</protein>
<comment type="caution">
    <text evidence="9">The sequence shown here is derived from an EMBL/GenBank/DDBJ whole genome shotgun (WGS) entry which is preliminary data.</text>
</comment>
<dbReference type="GO" id="GO:0004497">
    <property type="term" value="F:monooxygenase activity"/>
    <property type="evidence" value="ECO:0007669"/>
    <property type="project" value="UniProtKB-KW"/>
</dbReference>
<dbReference type="InterPro" id="IPR053007">
    <property type="entry name" value="CYP450_monoxygenase_sec-met"/>
</dbReference>
<keyword evidence="7 8" id="KW-0349">Heme</keyword>
<evidence type="ECO:0000256" key="3">
    <source>
        <dbReference type="ARBA" id="ARBA00010617"/>
    </source>
</evidence>
<organism evidence="9 10">
    <name type="scientific">Stachybotrys elegans</name>
    <dbReference type="NCBI Taxonomy" id="80388"/>
    <lineage>
        <taxon>Eukaryota</taxon>
        <taxon>Fungi</taxon>
        <taxon>Dikarya</taxon>
        <taxon>Ascomycota</taxon>
        <taxon>Pezizomycotina</taxon>
        <taxon>Sordariomycetes</taxon>
        <taxon>Hypocreomycetidae</taxon>
        <taxon>Hypocreales</taxon>
        <taxon>Stachybotryaceae</taxon>
        <taxon>Stachybotrys</taxon>
    </lineage>
</organism>
<keyword evidence="4 7" id="KW-0479">Metal-binding</keyword>
<evidence type="ECO:0000256" key="6">
    <source>
        <dbReference type="ARBA" id="ARBA00023033"/>
    </source>
</evidence>
<dbReference type="PRINTS" id="PR00465">
    <property type="entry name" value="EP450IV"/>
</dbReference>
<name>A0A8K0WJK9_9HYPO</name>
<dbReference type="Pfam" id="PF00067">
    <property type="entry name" value="p450"/>
    <property type="match status" value="1"/>
</dbReference>
<comment type="similarity">
    <text evidence="3 8">Belongs to the cytochrome P450 family.</text>
</comment>
<proteinExistence type="inferred from homology"/>
<evidence type="ECO:0000256" key="4">
    <source>
        <dbReference type="ARBA" id="ARBA00022723"/>
    </source>
</evidence>
<dbReference type="CDD" id="cd11040">
    <property type="entry name" value="CYP7_CYP8-like"/>
    <property type="match status" value="1"/>
</dbReference>
<comment type="pathway">
    <text evidence="2">Mycotoxin biosynthesis.</text>
</comment>
<dbReference type="InterPro" id="IPR036396">
    <property type="entry name" value="Cyt_P450_sf"/>
</dbReference>
<keyword evidence="6 8" id="KW-0503">Monooxygenase</keyword>
<dbReference type="PROSITE" id="PS00086">
    <property type="entry name" value="CYTOCHROME_P450"/>
    <property type="match status" value="1"/>
</dbReference>
<dbReference type="GO" id="GO:0016705">
    <property type="term" value="F:oxidoreductase activity, acting on paired donors, with incorporation or reduction of molecular oxygen"/>
    <property type="evidence" value="ECO:0007669"/>
    <property type="project" value="InterPro"/>
</dbReference>
<evidence type="ECO:0000313" key="9">
    <source>
        <dbReference type="EMBL" id="KAH7304100.1"/>
    </source>
</evidence>
<dbReference type="PANTHER" id="PTHR47582:SF1">
    <property type="entry name" value="P450, PUTATIVE (EUROFUNG)-RELATED"/>
    <property type="match status" value="1"/>
</dbReference>
<evidence type="ECO:0000256" key="7">
    <source>
        <dbReference type="PIRSR" id="PIRSR602403-1"/>
    </source>
</evidence>
<comment type="cofactor">
    <cofactor evidence="1 7">
        <name>heme</name>
        <dbReference type="ChEBI" id="CHEBI:30413"/>
    </cofactor>
</comment>
<evidence type="ECO:0000313" key="10">
    <source>
        <dbReference type="Proteomes" id="UP000813444"/>
    </source>
</evidence>
<dbReference type="EMBL" id="JAGPNK010000026">
    <property type="protein sequence ID" value="KAH7304100.1"/>
    <property type="molecule type" value="Genomic_DNA"/>
</dbReference>
<dbReference type="InterPro" id="IPR017972">
    <property type="entry name" value="Cyt_P450_CS"/>
</dbReference>
<gene>
    <name evidence="9" type="ORF">B0I35DRAFT_517042</name>
</gene>
<dbReference type="GO" id="GO:0005506">
    <property type="term" value="F:iron ion binding"/>
    <property type="evidence" value="ECO:0007669"/>
    <property type="project" value="InterPro"/>
</dbReference>
<dbReference type="SUPFAM" id="SSF48264">
    <property type="entry name" value="Cytochrome P450"/>
    <property type="match status" value="1"/>
</dbReference>
<evidence type="ECO:0000256" key="8">
    <source>
        <dbReference type="RuleBase" id="RU000461"/>
    </source>
</evidence>
<dbReference type="Proteomes" id="UP000813444">
    <property type="component" value="Unassembled WGS sequence"/>
</dbReference>
<dbReference type="PANTHER" id="PTHR47582">
    <property type="entry name" value="P450, PUTATIVE (EUROFUNG)-RELATED"/>
    <property type="match status" value="1"/>
</dbReference>
<accession>A0A8K0WJK9</accession>
<dbReference type="OrthoDB" id="1470350at2759"/>
<evidence type="ECO:0000256" key="1">
    <source>
        <dbReference type="ARBA" id="ARBA00001971"/>
    </source>
</evidence>
<sequence length="516" mass="56820">MPSTIVVAMGVAAATYSFLLALLRLTQDANEPPSVCDSIPFVSPIIQMAARGVKFHKSIRDQYKHSIYTLRMPGARLYVVNDTSLIAPIQSQPKTLSFAAVEARIAANLIGVNDATNKIIGSNLMSDDGYLLQYPKYVHSSLAAGPGLDAMNRKAMQVFTESLAKWTAQGDTPIKLFEWVRHELFVASSESVYGPKNPFRDPSLEGAWQTLEQGMLMLLMGLPPKIFAKGALAARESLVKAWEEYFESGAYEDSSMLVQARVKINKDFGIPMKETARIELGGNQALLSNTVPGAFWMVYHIYSNPAVLEDIREEVSKGVREEGGVCTIDLSFVTESCPILLSTFKEMMRMESTTVSARVVMEDCMLAGKYLLKKGSNLLIPASVHHTNQPTWGDSVGDFNHRRFLREPGVKRVSPVAFRGFGGGSTLCPGRHFAVSEILMLSALLVLRFDIVPMDGTWTRPPTAKSPIVPAFPTPDDDIRAELRPRDNRAWKVTFAKREKGMGIVAEDDEPASSGH</sequence>
<evidence type="ECO:0000256" key="5">
    <source>
        <dbReference type="ARBA" id="ARBA00023004"/>
    </source>
</evidence>
<dbReference type="InterPro" id="IPR001128">
    <property type="entry name" value="Cyt_P450"/>
</dbReference>
<feature type="binding site" description="axial binding residue" evidence="7">
    <location>
        <position position="428"/>
    </location>
    <ligand>
        <name>heme</name>
        <dbReference type="ChEBI" id="CHEBI:30413"/>
    </ligand>
    <ligandPart>
        <name>Fe</name>
        <dbReference type="ChEBI" id="CHEBI:18248"/>
    </ligandPart>
</feature>
<keyword evidence="8" id="KW-0560">Oxidoreductase</keyword>